<evidence type="ECO:0000313" key="4">
    <source>
        <dbReference type="RefSeq" id="XP_033578464.1"/>
    </source>
</evidence>
<reference evidence="4" key="2">
    <citation type="submission" date="2020-04" db="EMBL/GenBank/DDBJ databases">
        <authorList>
            <consortium name="NCBI Genome Project"/>
        </authorList>
    </citation>
    <scope>NUCLEOTIDE SEQUENCE</scope>
    <source>
        <strain evidence="4">CBS 304.34</strain>
    </source>
</reference>
<feature type="compositionally biased region" description="Basic and acidic residues" evidence="1">
    <location>
        <begin position="227"/>
        <end position="238"/>
    </location>
</feature>
<protein>
    <submittedName>
        <fullName evidence="2 4">Uncharacterized protein</fullName>
    </submittedName>
</protein>
<gene>
    <name evidence="2 4" type="ORF">BDZ99DRAFT_276386</name>
</gene>
<reference evidence="4" key="3">
    <citation type="submission" date="2025-04" db="UniProtKB">
        <authorList>
            <consortium name="RefSeq"/>
        </authorList>
    </citation>
    <scope>IDENTIFICATION</scope>
    <source>
        <strain evidence="4">CBS 304.34</strain>
    </source>
</reference>
<reference evidence="2 4" key="1">
    <citation type="journal article" date="2020" name="Stud. Mycol.">
        <title>101 Dothideomycetes genomes: a test case for predicting lifestyles and emergence of pathogens.</title>
        <authorList>
            <person name="Haridas S."/>
            <person name="Albert R."/>
            <person name="Binder M."/>
            <person name="Bloem J."/>
            <person name="Labutti K."/>
            <person name="Salamov A."/>
            <person name="Andreopoulos B."/>
            <person name="Baker S."/>
            <person name="Barry K."/>
            <person name="Bills G."/>
            <person name="Bluhm B."/>
            <person name="Cannon C."/>
            <person name="Castanera R."/>
            <person name="Culley D."/>
            <person name="Daum C."/>
            <person name="Ezra D."/>
            <person name="Gonzalez J."/>
            <person name="Henrissat B."/>
            <person name="Kuo A."/>
            <person name="Liang C."/>
            <person name="Lipzen A."/>
            <person name="Lutzoni F."/>
            <person name="Magnuson J."/>
            <person name="Mondo S."/>
            <person name="Nolan M."/>
            <person name="Ohm R."/>
            <person name="Pangilinan J."/>
            <person name="Park H.-J."/>
            <person name="Ramirez L."/>
            <person name="Alfaro M."/>
            <person name="Sun H."/>
            <person name="Tritt A."/>
            <person name="Yoshinaga Y."/>
            <person name="Zwiers L.-H."/>
            <person name="Turgeon B."/>
            <person name="Goodwin S."/>
            <person name="Spatafora J."/>
            <person name="Crous P."/>
            <person name="Grigoriev I."/>
        </authorList>
    </citation>
    <scope>NUCLEOTIDE SEQUENCE</scope>
    <source>
        <strain evidence="2 4">CBS 304.34</strain>
    </source>
</reference>
<organism evidence="2">
    <name type="scientific">Mytilinidion resinicola</name>
    <dbReference type="NCBI Taxonomy" id="574789"/>
    <lineage>
        <taxon>Eukaryota</taxon>
        <taxon>Fungi</taxon>
        <taxon>Dikarya</taxon>
        <taxon>Ascomycota</taxon>
        <taxon>Pezizomycotina</taxon>
        <taxon>Dothideomycetes</taxon>
        <taxon>Pleosporomycetidae</taxon>
        <taxon>Mytilinidiales</taxon>
        <taxon>Mytilinidiaceae</taxon>
        <taxon>Mytilinidion</taxon>
    </lineage>
</organism>
<sequence length="250" mass="28296">MHACVWFDKAPSTPIRIDFATGSHFDRCMYESGDSVSLKISRSGLSCTAIGHVTQEYDDGCNRAGGIWTLAYRGGGYAGDTASYWHTSPASDRTARCTLQKSTPWTDVCRSEEVCGNRDVRWSVYDEPDLWVVFKPEMDGKEELFKADIAGKDSNGDEKSLLVEAQRSPTPACEYPPQHRILPLKHPFITLTREPPRRKVSRLCLPPQNPLPRRRLPLLQPQQQLHAQDRDGSPDHHAQRGPYLRAPRRR</sequence>
<dbReference type="EMBL" id="MU003698">
    <property type="protein sequence ID" value="KAF2811500.1"/>
    <property type="molecule type" value="Genomic_DNA"/>
</dbReference>
<name>A0A6A6YRR9_9PEZI</name>
<dbReference type="OrthoDB" id="10452261at2759"/>
<evidence type="ECO:0000313" key="2">
    <source>
        <dbReference type="EMBL" id="KAF2811500.1"/>
    </source>
</evidence>
<evidence type="ECO:0000256" key="1">
    <source>
        <dbReference type="SAM" id="MobiDB-lite"/>
    </source>
</evidence>
<accession>A0A6A6YRR9</accession>
<keyword evidence="3" id="KW-1185">Reference proteome</keyword>
<evidence type="ECO:0000313" key="3">
    <source>
        <dbReference type="Proteomes" id="UP000504636"/>
    </source>
</evidence>
<dbReference type="AlphaFoldDB" id="A0A6A6YRR9"/>
<proteinExistence type="predicted"/>
<dbReference type="GeneID" id="54454843"/>
<feature type="region of interest" description="Disordered" evidence="1">
    <location>
        <begin position="199"/>
        <end position="250"/>
    </location>
</feature>
<dbReference type="Proteomes" id="UP000504636">
    <property type="component" value="Unplaced"/>
</dbReference>
<dbReference type="RefSeq" id="XP_033578464.1">
    <property type="nucleotide sequence ID" value="XM_033713950.1"/>
</dbReference>